<keyword evidence="4" id="KW-1185">Reference proteome</keyword>
<organism evidence="3 4">
    <name type="scientific">Klenkia sesuvii</name>
    <dbReference type="NCBI Taxonomy" id="3103137"/>
    <lineage>
        <taxon>Bacteria</taxon>
        <taxon>Bacillati</taxon>
        <taxon>Actinomycetota</taxon>
        <taxon>Actinomycetes</taxon>
        <taxon>Geodermatophilales</taxon>
        <taxon>Geodermatophilaceae</taxon>
        <taxon>Klenkia</taxon>
    </lineage>
</organism>
<proteinExistence type="predicted"/>
<dbReference type="EMBL" id="JBAPLU010000002">
    <property type="protein sequence ID" value="MEI4270474.1"/>
    <property type="molecule type" value="Genomic_DNA"/>
</dbReference>
<dbReference type="Pfam" id="PF10979">
    <property type="entry name" value="DUF2786"/>
    <property type="match status" value="1"/>
</dbReference>
<feature type="domain" description="DUF7168" evidence="2">
    <location>
        <begin position="255"/>
        <end position="361"/>
    </location>
</feature>
<reference evidence="3 4" key="1">
    <citation type="submission" date="2024-03" db="EMBL/GenBank/DDBJ databases">
        <title>Draft genome sequence of Klenkia sp. LSe6-5.</title>
        <authorList>
            <person name="Duangmal K."/>
            <person name="Chantavorakit T."/>
        </authorList>
    </citation>
    <scope>NUCLEOTIDE SEQUENCE [LARGE SCALE GENOMIC DNA]</scope>
    <source>
        <strain evidence="3 4">LSe6-5</strain>
    </source>
</reference>
<gene>
    <name evidence="3" type="ORF">TEK04_01945</name>
</gene>
<dbReference type="InterPro" id="IPR055592">
    <property type="entry name" value="DUF7168"/>
</dbReference>
<sequence>MRTPWPRTTSPLELLQTAVQVARRPGGTAEELDPFTAALARQCPDLDLPDLEPLLDHAVRRCYDRGWQPADLVHVTGRRTSRRASRLLGSALRAEADRSRAADRAPREWVEQLVALPGPASGAAGWWAGTGVDAATGWRDVVRVLALLTDLPTLQVLLPGPAAWPQHRRAATSTLPTTGPVDEKVLGRVRGLLAKAERTEFVEEADALTAKAQELMSRYAIDHAVLAGQQVGGPGVGADVVARRLHLTDPFTGAKAALLHAVAAPNGCQVVLLRDLGVATVVGLPVDVVLAELLFTSLLLQATRALAGSASGTTTSTVYRRGFLLAYATRIGERLAEAGDRATAEAAAAHSRSVLPVLARREAAVADRVTELFPHVRRSRRRTVDPEGWWAGRRAADTADLGAPRTQLSRDG</sequence>
<evidence type="ECO:0000313" key="4">
    <source>
        <dbReference type="Proteomes" id="UP001361570"/>
    </source>
</evidence>
<dbReference type="Pfam" id="PF23771">
    <property type="entry name" value="DUF7168"/>
    <property type="match status" value="1"/>
</dbReference>
<evidence type="ECO:0000259" key="1">
    <source>
        <dbReference type="Pfam" id="PF10979"/>
    </source>
</evidence>
<evidence type="ECO:0000313" key="3">
    <source>
        <dbReference type="EMBL" id="MEI4270474.1"/>
    </source>
</evidence>
<feature type="domain" description="DUF2786" evidence="1">
    <location>
        <begin position="184"/>
        <end position="223"/>
    </location>
</feature>
<dbReference type="Proteomes" id="UP001361570">
    <property type="component" value="Unassembled WGS sequence"/>
</dbReference>
<evidence type="ECO:0000259" key="2">
    <source>
        <dbReference type="Pfam" id="PF23771"/>
    </source>
</evidence>
<comment type="caution">
    <text evidence="3">The sequence shown here is derived from an EMBL/GenBank/DDBJ whole genome shotgun (WGS) entry which is preliminary data.</text>
</comment>
<dbReference type="InterPro" id="IPR024498">
    <property type="entry name" value="DUF2786"/>
</dbReference>
<dbReference type="RefSeq" id="WP_336402620.1">
    <property type="nucleotide sequence ID" value="NZ_JBAPLU010000002.1"/>
</dbReference>
<name>A0ABU8DNT9_9ACTN</name>
<protein>
    <submittedName>
        <fullName evidence="3">DUF2786 domain-containing protein</fullName>
    </submittedName>
</protein>
<accession>A0ABU8DNT9</accession>